<name>A0ABV8XU03_9MICC</name>
<dbReference type="Proteomes" id="UP001595965">
    <property type="component" value="Unassembled WGS sequence"/>
</dbReference>
<reference evidence="4" key="1">
    <citation type="journal article" date="2019" name="Int. J. Syst. Evol. Microbiol.">
        <title>The Global Catalogue of Microorganisms (GCM) 10K type strain sequencing project: providing services to taxonomists for standard genome sequencing and annotation.</title>
        <authorList>
            <consortium name="The Broad Institute Genomics Platform"/>
            <consortium name="The Broad Institute Genome Sequencing Center for Infectious Disease"/>
            <person name="Wu L."/>
            <person name="Ma J."/>
        </authorList>
    </citation>
    <scope>NUCLEOTIDE SEQUENCE [LARGE SCALE GENOMIC DNA]</scope>
    <source>
        <strain evidence="4">CGMCC 1.12125</strain>
    </source>
</reference>
<sequence>MSTPTLTPTSAAANANASSAAPSTATHTDATFAASNTTATPAEDLRVITIPASDGMADSEPVHHVISASSYAADITDPAAETLPTHPESTGRGPALLGMLIAMIAVGAFLTQFTEAGQELVLAAMLVSGLATAGITRALALRARIHP</sequence>
<keyword evidence="2" id="KW-0812">Transmembrane</keyword>
<keyword evidence="2" id="KW-1133">Transmembrane helix</keyword>
<evidence type="ECO:0000256" key="1">
    <source>
        <dbReference type="SAM" id="MobiDB-lite"/>
    </source>
</evidence>
<gene>
    <name evidence="3" type="ORF">ACFO0K_05290</name>
</gene>
<accession>A0ABV8XU03</accession>
<organism evidence="3 4">
    <name type="scientific">Citricoccus alkalitolerans</name>
    <dbReference type="NCBI Taxonomy" id="246603"/>
    <lineage>
        <taxon>Bacteria</taxon>
        <taxon>Bacillati</taxon>
        <taxon>Actinomycetota</taxon>
        <taxon>Actinomycetes</taxon>
        <taxon>Micrococcales</taxon>
        <taxon>Micrococcaceae</taxon>
        <taxon>Citricoccus</taxon>
    </lineage>
</organism>
<evidence type="ECO:0000313" key="4">
    <source>
        <dbReference type="Proteomes" id="UP001595965"/>
    </source>
</evidence>
<dbReference type="EMBL" id="JBHSEN010000001">
    <property type="protein sequence ID" value="MFC4429091.1"/>
    <property type="molecule type" value="Genomic_DNA"/>
</dbReference>
<feature type="transmembrane region" description="Helical" evidence="2">
    <location>
        <begin position="120"/>
        <end position="140"/>
    </location>
</feature>
<evidence type="ECO:0000313" key="3">
    <source>
        <dbReference type="EMBL" id="MFC4429091.1"/>
    </source>
</evidence>
<comment type="caution">
    <text evidence="3">The sequence shown here is derived from an EMBL/GenBank/DDBJ whole genome shotgun (WGS) entry which is preliminary data.</text>
</comment>
<evidence type="ECO:0000256" key="2">
    <source>
        <dbReference type="SAM" id="Phobius"/>
    </source>
</evidence>
<dbReference type="RefSeq" id="WP_344228971.1">
    <property type="nucleotide sequence ID" value="NZ_BAAALH010000002.1"/>
</dbReference>
<feature type="transmembrane region" description="Helical" evidence="2">
    <location>
        <begin position="95"/>
        <end position="114"/>
    </location>
</feature>
<keyword evidence="2" id="KW-0472">Membrane</keyword>
<feature type="region of interest" description="Disordered" evidence="1">
    <location>
        <begin position="1"/>
        <end position="25"/>
    </location>
</feature>
<protein>
    <submittedName>
        <fullName evidence="3">Uncharacterized protein</fullName>
    </submittedName>
</protein>
<keyword evidence="4" id="KW-1185">Reference proteome</keyword>
<proteinExistence type="predicted"/>